<proteinExistence type="predicted"/>
<dbReference type="Proteomes" id="UP000177625">
    <property type="component" value="Unassembled WGS sequence"/>
</dbReference>
<name>A0A1E1MCF0_RHYSE</name>
<reference evidence="2" key="1">
    <citation type="submission" date="2016-03" db="EMBL/GenBank/DDBJ databases">
        <authorList>
            <person name="Guldener U."/>
        </authorList>
    </citation>
    <scope>NUCLEOTIDE SEQUENCE [LARGE SCALE GENOMIC DNA]</scope>
</reference>
<gene>
    <name evidence="1" type="ORF">RSE6_07283</name>
</gene>
<accession>A0A1E1MCF0</accession>
<dbReference type="EMBL" id="FJVC01000261">
    <property type="protein sequence ID" value="CZT46792.1"/>
    <property type="molecule type" value="Genomic_DNA"/>
</dbReference>
<protein>
    <submittedName>
        <fullName evidence="1">Uncharacterized protein</fullName>
    </submittedName>
</protein>
<evidence type="ECO:0000313" key="1">
    <source>
        <dbReference type="EMBL" id="CZT46792.1"/>
    </source>
</evidence>
<sequence>MLDMDGRLLSVWLPRQILRPFVLSPTNILRNTTISPYRLIVDLRLMTRRCRFPILQEHFSFMLKEDRQRGPKIYEIHTKSLTQNRFCCLGGSQNNFLGWIREMMPNFTTCSHTITNAGNCSSDVPAPTKDVGVPASAECAS</sequence>
<evidence type="ECO:0000313" key="2">
    <source>
        <dbReference type="Proteomes" id="UP000177625"/>
    </source>
</evidence>
<keyword evidence="2" id="KW-1185">Reference proteome</keyword>
<organism evidence="1 2">
    <name type="scientific">Rhynchosporium secalis</name>
    <name type="common">Barley scald fungus</name>
    <dbReference type="NCBI Taxonomy" id="38038"/>
    <lineage>
        <taxon>Eukaryota</taxon>
        <taxon>Fungi</taxon>
        <taxon>Dikarya</taxon>
        <taxon>Ascomycota</taxon>
        <taxon>Pezizomycotina</taxon>
        <taxon>Leotiomycetes</taxon>
        <taxon>Helotiales</taxon>
        <taxon>Ploettnerulaceae</taxon>
        <taxon>Rhynchosporium</taxon>
    </lineage>
</organism>
<dbReference type="AlphaFoldDB" id="A0A1E1MCF0"/>